<name>A0A0A9GTF6_ARUDO</name>
<reference evidence="1" key="1">
    <citation type="submission" date="2014-09" db="EMBL/GenBank/DDBJ databases">
        <authorList>
            <person name="Magalhaes I.L.F."/>
            <person name="Oliveira U."/>
            <person name="Santos F.R."/>
            <person name="Vidigal T.H.D.A."/>
            <person name="Brescovit A.D."/>
            <person name="Santos A.J."/>
        </authorList>
    </citation>
    <scope>NUCLEOTIDE SEQUENCE</scope>
    <source>
        <tissue evidence="1">Shoot tissue taken approximately 20 cm above the soil surface</tissue>
    </source>
</reference>
<dbReference type="EMBL" id="GBRH01174053">
    <property type="protein sequence ID" value="JAE23843.1"/>
    <property type="molecule type" value="Transcribed_RNA"/>
</dbReference>
<protein>
    <submittedName>
        <fullName evidence="1">Uncharacterized protein</fullName>
    </submittedName>
</protein>
<dbReference type="AlphaFoldDB" id="A0A0A9GTF6"/>
<organism evidence="1">
    <name type="scientific">Arundo donax</name>
    <name type="common">Giant reed</name>
    <name type="synonym">Donax arundinaceus</name>
    <dbReference type="NCBI Taxonomy" id="35708"/>
    <lineage>
        <taxon>Eukaryota</taxon>
        <taxon>Viridiplantae</taxon>
        <taxon>Streptophyta</taxon>
        <taxon>Embryophyta</taxon>
        <taxon>Tracheophyta</taxon>
        <taxon>Spermatophyta</taxon>
        <taxon>Magnoliopsida</taxon>
        <taxon>Liliopsida</taxon>
        <taxon>Poales</taxon>
        <taxon>Poaceae</taxon>
        <taxon>PACMAD clade</taxon>
        <taxon>Arundinoideae</taxon>
        <taxon>Arundineae</taxon>
        <taxon>Arundo</taxon>
    </lineage>
</organism>
<accession>A0A0A9GTF6</accession>
<evidence type="ECO:0000313" key="1">
    <source>
        <dbReference type="EMBL" id="JAE23843.1"/>
    </source>
</evidence>
<sequence length="34" mass="3815">MPYLLKIEPNIIPPVLKVEPNIIPLVLFSNRVGS</sequence>
<reference evidence="1" key="2">
    <citation type="journal article" date="2015" name="Data Brief">
        <title>Shoot transcriptome of the giant reed, Arundo donax.</title>
        <authorList>
            <person name="Barrero R.A."/>
            <person name="Guerrero F.D."/>
            <person name="Moolhuijzen P."/>
            <person name="Goolsby J.A."/>
            <person name="Tidwell J."/>
            <person name="Bellgard S.E."/>
            <person name="Bellgard M.I."/>
        </authorList>
    </citation>
    <scope>NUCLEOTIDE SEQUENCE</scope>
    <source>
        <tissue evidence="1">Shoot tissue taken approximately 20 cm above the soil surface</tissue>
    </source>
</reference>
<proteinExistence type="predicted"/>